<dbReference type="InterPro" id="IPR043519">
    <property type="entry name" value="NT_sf"/>
</dbReference>
<dbReference type="AlphaFoldDB" id="A0A250WW03"/>
<evidence type="ECO:0000256" key="1">
    <source>
        <dbReference type="SAM" id="MobiDB-lite"/>
    </source>
</evidence>
<dbReference type="EMBL" id="BEGY01000010">
    <property type="protein sequence ID" value="GAX74975.1"/>
    <property type="molecule type" value="Genomic_DNA"/>
</dbReference>
<feature type="region of interest" description="Disordered" evidence="1">
    <location>
        <begin position="471"/>
        <end position="491"/>
    </location>
</feature>
<evidence type="ECO:0000313" key="4">
    <source>
        <dbReference type="Proteomes" id="UP000232323"/>
    </source>
</evidence>
<dbReference type="CDD" id="cd05402">
    <property type="entry name" value="NT_PAP_TUTase"/>
    <property type="match status" value="1"/>
</dbReference>
<evidence type="ECO:0000259" key="2">
    <source>
        <dbReference type="Pfam" id="PF22600"/>
    </source>
</evidence>
<dbReference type="SUPFAM" id="SSF81631">
    <property type="entry name" value="PAP/OAS1 substrate-binding domain"/>
    <property type="match status" value="1"/>
</dbReference>
<comment type="caution">
    <text evidence="3">The sequence shown here is derived from an EMBL/GenBank/DDBJ whole genome shotgun (WGS) entry which is preliminary data.</text>
</comment>
<dbReference type="GO" id="GO:0031123">
    <property type="term" value="P:RNA 3'-end processing"/>
    <property type="evidence" value="ECO:0007669"/>
    <property type="project" value="TreeGrafter"/>
</dbReference>
<organism evidence="3 4">
    <name type="scientific">Chlamydomonas eustigma</name>
    <dbReference type="NCBI Taxonomy" id="1157962"/>
    <lineage>
        <taxon>Eukaryota</taxon>
        <taxon>Viridiplantae</taxon>
        <taxon>Chlorophyta</taxon>
        <taxon>core chlorophytes</taxon>
        <taxon>Chlorophyceae</taxon>
        <taxon>CS clade</taxon>
        <taxon>Chlamydomonadales</taxon>
        <taxon>Chlamydomonadaceae</taxon>
        <taxon>Chlamydomonas</taxon>
    </lineage>
</organism>
<feature type="compositionally biased region" description="Basic residues" evidence="1">
    <location>
        <begin position="513"/>
        <end position="522"/>
    </location>
</feature>
<dbReference type="Pfam" id="PF22600">
    <property type="entry name" value="MTPAP-like_central"/>
    <property type="match status" value="1"/>
</dbReference>
<feature type="region of interest" description="Disordered" evidence="1">
    <location>
        <begin position="513"/>
        <end position="540"/>
    </location>
</feature>
<dbReference type="InterPro" id="IPR054708">
    <property type="entry name" value="MTPAP-like_central"/>
</dbReference>
<feature type="domain" description="Poly(A) RNA polymerase mitochondrial-like central palm" evidence="2">
    <location>
        <begin position="5"/>
        <end position="161"/>
    </location>
</feature>
<dbReference type="Gene3D" id="3.30.460.10">
    <property type="entry name" value="Beta Polymerase, domain 2"/>
    <property type="match status" value="1"/>
</dbReference>
<dbReference type="Proteomes" id="UP000232323">
    <property type="component" value="Unassembled WGS sequence"/>
</dbReference>
<name>A0A250WW03_9CHLO</name>
<protein>
    <recommendedName>
        <fullName evidence="2">Poly(A) RNA polymerase mitochondrial-like central palm domain-containing protein</fullName>
    </recommendedName>
</protein>
<feature type="region of interest" description="Disordered" evidence="1">
    <location>
        <begin position="669"/>
        <end position="729"/>
    </location>
</feature>
<dbReference type="PANTHER" id="PTHR12271">
    <property type="entry name" value="POLY A POLYMERASE CID PAP -RELATED"/>
    <property type="match status" value="1"/>
</dbReference>
<dbReference type="STRING" id="1157962.A0A250WW03"/>
<dbReference type="Gene3D" id="1.10.1410.10">
    <property type="match status" value="1"/>
</dbReference>
<proteinExistence type="predicted"/>
<feature type="compositionally biased region" description="Polar residues" evidence="1">
    <location>
        <begin position="525"/>
        <end position="540"/>
    </location>
</feature>
<feature type="compositionally biased region" description="Polar residues" evidence="1">
    <location>
        <begin position="690"/>
        <end position="714"/>
    </location>
</feature>
<accession>A0A250WW03</accession>
<evidence type="ECO:0000313" key="3">
    <source>
        <dbReference type="EMBL" id="GAX74975.1"/>
    </source>
</evidence>
<gene>
    <name evidence="3" type="ORF">CEUSTIGMA_g2421.t1</name>
</gene>
<dbReference type="PANTHER" id="PTHR12271:SF123">
    <property type="entry name" value="PROTEIN HESO1"/>
    <property type="match status" value="1"/>
</dbReference>
<sequence>MNVIEEVLTKVVEASRPTSFDADVRQSIIHSVESALQQGLSAARYQNISILPYGSFVSGFYKSSSDLDLALVGFIATSQLRPKQLAEIERSGQAALDEDYIPLSALDKGTKSSLLRTCGDVLRKERIPQQFSMQYILHARVPIIKFKDARKGIDCDLCIGDIKTPFKAAMVKQISMVNPRFTDLFLVVKAWAKAHFINDGSTSTFNSWCLTLIVISYMQHFEPPLLPPLASLFYHDWQAVARPRLLTPGCKVDIRQAYDIATYRSQSAKAEFEGQPAGKSSLLELFTGFVDFLRDVLAESLEGPNSRLRLCAWRGELQEGKAFSKNYVMQVEDPFDDGDNVARTLGTWDEPPISLVFINRVFEATDEVLRAASEGTCSASTALAWLFGPSLFHDVPDVPEKLFPEDLRMWARQARNRRPPPPPAGLAPGVAIAHATVAAHELNQDVFEEMVLELGCPFELPTMAKTRAEMLSQGVQRSKGRKPPPRGQLGKDGLLLSLAESAAKKEVLAAAKKQRKKDKQVKRASQQQRQAKPVSRESTMVQERIADPLATSAFDAQAFAMAAAKAAIAIPCSLQGLIEEQSPTLHTVASSSTASTASIQGKCAISTNLPHSDEGSRHHAGINTSNIEAAATGQLHLDEQSSASAAASVDMRRESSTSIWIAKDPISVAESRAQGKRQTQKDVPSGGRPVSSQSGRGNYVTKSTLEGVESSSEQLPLGRARGGGSAAPRQYDVMDDHEAAIREGRRGRPEDKKRIVGRASGRVEHLAASTNNVADDRAILTGLQSNHRVGRNGQERMKEEDGHMNLAEVSREPCLPAVLLQQTGIPKGTKGVTPMLVNVGASNSASAADVVAASMKNLQVSQAGRS</sequence>
<dbReference type="OrthoDB" id="2274644at2759"/>
<dbReference type="SUPFAM" id="SSF81301">
    <property type="entry name" value="Nucleotidyltransferase"/>
    <property type="match status" value="1"/>
</dbReference>
<dbReference type="GO" id="GO:0016779">
    <property type="term" value="F:nucleotidyltransferase activity"/>
    <property type="evidence" value="ECO:0007669"/>
    <property type="project" value="TreeGrafter"/>
</dbReference>
<reference evidence="3 4" key="1">
    <citation type="submission" date="2017-08" db="EMBL/GenBank/DDBJ databases">
        <title>Acidophilic green algal genome provides insights into adaptation to an acidic environment.</title>
        <authorList>
            <person name="Hirooka S."/>
            <person name="Hirose Y."/>
            <person name="Kanesaki Y."/>
            <person name="Higuchi S."/>
            <person name="Fujiwara T."/>
            <person name="Onuma R."/>
            <person name="Era A."/>
            <person name="Ohbayashi R."/>
            <person name="Uzuka A."/>
            <person name="Nozaki H."/>
            <person name="Yoshikawa H."/>
            <person name="Miyagishima S.Y."/>
        </authorList>
    </citation>
    <scope>NUCLEOTIDE SEQUENCE [LARGE SCALE GENOMIC DNA]</scope>
    <source>
        <strain evidence="3 4">NIES-2499</strain>
    </source>
</reference>
<keyword evidence="4" id="KW-1185">Reference proteome</keyword>